<dbReference type="EMBL" id="CP003283">
    <property type="protein sequence ID" value="AFL97430.1"/>
    <property type="molecule type" value="Genomic_DNA"/>
</dbReference>
<dbReference type="PATRIC" id="fig|867902.3.peg.1224"/>
<comment type="catalytic activity">
    <reaction evidence="7">
        <text>adenosine(1518)/adenosine(1519) in 16S rRNA + 4 S-adenosyl-L-methionine = N(6)-dimethyladenosine(1518)/N(6)-dimethyladenosine(1519) in 16S rRNA + 4 S-adenosyl-L-homocysteine + 4 H(+)</text>
        <dbReference type="Rhea" id="RHEA:19609"/>
        <dbReference type="Rhea" id="RHEA-COMP:10232"/>
        <dbReference type="Rhea" id="RHEA-COMP:10233"/>
        <dbReference type="ChEBI" id="CHEBI:15378"/>
        <dbReference type="ChEBI" id="CHEBI:57856"/>
        <dbReference type="ChEBI" id="CHEBI:59789"/>
        <dbReference type="ChEBI" id="CHEBI:74411"/>
        <dbReference type="ChEBI" id="CHEBI:74493"/>
        <dbReference type="EC" id="2.1.1.182"/>
    </reaction>
</comment>
<dbReference type="SMART" id="SM00650">
    <property type="entry name" value="rADc"/>
    <property type="match status" value="1"/>
</dbReference>
<comment type="subcellular location">
    <subcellularLocation>
        <location evidence="7">Cytoplasm</location>
    </subcellularLocation>
</comment>
<gene>
    <name evidence="7" type="primary">rsmA</name>
    <name evidence="7" type="synonym">ksgA</name>
    <name evidence="10" type="ordered locus">Ornrh_1247</name>
</gene>
<evidence type="ECO:0000256" key="2">
    <source>
        <dbReference type="ARBA" id="ARBA00022552"/>
    </source>
</evidence>
<dbReference type="Gene3D" id="1.10.8.100">
    <property type="entry name" value="Ribosomal RNA adenine dimethylase-like, domain 2"/>
    <property type="match status" value="1"/>
</dbReference>
<evidence type="ECO:0000259" key="9">
    <source>
        <dbReference type="SMART" id="SM00650"/>
    </source>
</evidence>
<feature type="binding site" evidence="7 8">
    <location>
        <position position="60"/>
    </location>
    <ligand>
        <name>S-adenosyl-L-methionine</name>
        <dbReference type="ChEBI" id="CHEBI:59789"/>
    </ligand>
</feature>
<keyword evidence="2 7" id="KW-0698">rRNA processing</keyword>
<dbReference type="GeneID" id="97257909"/>
<dbReference type="GeneID" id="71568951"/>
<protein>
    <recommendedName>
        <fullName evidence="7">Ribosomal RNA small subunit methyltransferase A</fullName>
        <ecNumber evidence="7">2.1.1.182</ecNumber>
    </recommendedName>
    <alternativeName>
        <fullName evidence="7">16S rRNA (adenine(1518)-N(6)/adenine(1519)-N(6))-dimethyltransferase</fullName>
    </alternativeName>
    <alternativeName>
        <fullName evidence="7">16S rRNA dimethyladenosine transferase</fullName>
    </alternativeName>
    <alternativeName>
        <fullName evidence="7">16S rRNA dimethylase</fullName>
    </alternativeName>
    <alternativeName>
        <fullName evidence="7">S-adenosylmethionine-6-N', N'-adenosyl(rRNA) dimethyltransferase</fullName>
    </alternativeName>
</protein>
<dbReference type="HOGENOM" id="CLU_041220_0_1_10"/>
<keyword evidence="1 7" id="KW-0963">Cytoplasm</keyword>
<dbReference type="Gene3D" id="3.40.50.150">
    <property type="entry name" value="Vaccinia Virus protein VP39"/>
    <property type="match status" value="1"/>
</dbReference>
<organism evidence="10 11">
    <name type="scientific">Ornithobacterium rhinotracheale (strain ATCC 51463 / DSM 15997 / CCUG 23171 / CIP 104009 / LMG 9086)</name>
    <dbReference type="NCBI Taxonomy" id="867902"/>
    <lineage>
        <taxon>Bacteria</taxon>
        <taxon>Pseudomonadati</taxon>
        <taxon>Bacteroidota</taxon>
        <taxon>Flavobacteriia</taxon>
        <taxon>Flavobacteriales</taxon>
        <taxon>Weeksellaceae</taxon>
        <taxon>Ornithobacterium</taxon>
    </lineage>
</organism>
<proteinExistence type="inferred from homology"/>
<dbReference type="InterPro" id="IPR011530">
    <property type="entry name" value="rRNA_adenine_dimethylase"/>
</dbReference>
<dbReference type="GO" id="GO:0003723">
    <property type="term" value="F:RNA binding"/>
    <property type="evidence" value="ECO:0007669"/>
    <property type="project" value="UniProtKB-UniRule"/>
</dbReference>
<dbReference type="PROSITE" id="PS01131">
    <property type="entry name" value="RRNA_A_DIMETH"/>
    <property type="match status" value="1"/>
</dbReference>
<dbReference type="PANTHER" id="PTHR11727">
    <property type="entry name" value="DIMETHYLADENOSINE TRANSFERASE"/>
    <property type="match status" value="1"/>
</dbReference>
<dbReference type="InterPro" id="IPR023165">
    <property type="entry name" value="rRNA_Ade_diMease-like_C"/>
</dbReference>
<dbReference type="RefSeq" id="WP_014790995.1">
    <property type="nucleotide sequence ID" value="NC_018016.1"/>
</dbReference>
<evidence type="ECO:0000256" key="1">
    <source>
        <dbReference type="ARBA" id="ARBA00022490"/>
    </source>
</evidence>
<dbReference type="InterPro" id="IPR029063">
    <property type="entry name" value="SAM-dependent_MTases_sf"/>
</dbReference>
<sequence length="259" mass="29750">MNVKAKKHLGQHFLNDLNIAEKIVEALSWESYHEVLEIGPGMGVLTQFLLRDQRSVSVVEIDTESVEYLNEKYNGIKQNLPIFSEDFLKMDLGKHFPNPIAVIGNFPYNISTQIMFKVLDNRIQIPEVVGMFQKEVAERIAAPHGSKTYGILSVLMQAYYKAEYLFTVNENVFTPPPKVKSGVIRLTRFREEIEGVPYAFFLNLVKTGFNQRRKKLSNALKSLNQNELLSTLKYKDLRAEQLSVEDFIDLAKILYAEKE</sequence>
<dbReference type="GO" id="GO:0005829">
    <property type="term" value="C:cytosol"/>
    <property type="evidence" value="ECO:0007669"/>
    <property type="project" value="TreeGrafter"/>
</dbReference>
<feature type="binding site" evidence="7 8">
    <location>
        <position position="12"/>
    </location>
    <ligand>
        <name>S-adenosyl-L-methionine</name>
        <dbReference type="ChEBI" id="CHEBI:59789"/>
    </ligand>
</feature>
<evidence type="ECO:0000256" key="6">
    <source>
        <dbReference type="ARBA" id="ARBA00022884"/>
    </source>
</evidence>
<dbReference type="Proteomes" id="UP000006051">
    <property type="component" value="Chromosome"/>
</dbReference>
<evidence type="ECO:0000256" key="4">
    <source>
        <dbReference type="ARBA" id="ARBA00022679"/>
    </source>
</evidence>
<dbReference type="PROSITE" id="PS51689">
    <property type="entry name" value="SAM_RNA_A_N6_MT"/>
    <property type="match status" value="1"/>
</dbReference>
<comment type="similarity">
    <text evidence="7">Belongs to the class I-like SAM-binding methyltransferase superfamily. rRNA adenine N(6)-methyltransferase family. RsmA subfamily.</text>
</comment>
<feature type="binding site" evidence="7 8">
    <location>
        <position position="14"/>
    </location>
    <ligand>
        <name>S-adenosyl-L-methionine</name>
        <dbReference type="ChEBI" id="CHEBI:59789"/>
    </ligand>
</feature>
<evidence type="ECO:0000256" key="8">
    <source>
        <dbReference type="PROSITE-ProRule" id="PRU01026"/>
    </source>
</evidence>
<dbReference type="AlphaFoldDB" id="I4A0E6"/>
<name>I4A0E6_ORNRL</name>
<keyword evidence="4 7" id="KW-0808">Transferase</keyword>
<evidence type="ECO:0000313" key="10">
    <source>
        <dbReference type="EMBL" id="AFL97430.1"/>
    </source>
</evidence>
<accession>I4A0E6</accession>
<reference evidence="10 11" key="1">
    <citation type="submission" date="2012-06" db="EMBL/GenBank/DDBJ databases">
        <title>The complete genome of Ornithobacterium rhinotracheale DSM 15997.</title>
        <authorList>
            <consortium name="US DOE Joint Genome Institute (JGI-PGF)"/>
            <person name="Lucas S."/>
            <person name="Copeland A."/>
            <person name="Lapidus A."/>
            <person name="Goodwin L."/>
            <person name="Pitluck S."/>
            <person name="Peters L."/>
            <person name="Mikhailova N."/>
            <person name="Teshima H."/>
            <person name="Kyrpides N."/>
            <person name="Mavromatis K."/>
            <person name="Pagani I."/>
            <person name="Ivanova N."/>
            <person name="Ovchinnikova G."/>
            <person name="Zeytun A."/>
            <person name="Detter J.C."/>
            <person name="Han C."/>
            <person name="Land M."/>
            <person name="Hauser L."/>
            <person name="Markowitz V."/>
            <person name="Cheng J.-F."/>
            <person name="Hugenholtz P."/>
            <person name="Woyke T."/>
            <person name="Wu D."/>
            <person name="Lang E."/>
            <person name="Kopitz M."/>
            <person name="Brambilla E."/>
            <person name="Klenk H.-P."/>
            <person name="Eisen J.A."/>
        </authorList>
    </citation>
    <scope>NUCLEOTIDE SEQUENCE [LARGE SCALE GENOMIC DNA]</scope>
    <source>
        <strain evidence="11">ATCC 51463 / DSM 15997 / CCUG 23171 / LMG 9086</strain>
    </source>
</reference>
<keyword evidence="11" id="KW-1185">Reference proteome</keyword>
<dbReference type="SUPFAM" id="SSF53335">
    <property type="entry name" value="S-adenosyl-L-methionine-dependent methyltransferases"/>
    <property type="match status" value="1"/>
</dbReference>
<dbReference type="NCBIfam" id="TIGR00755">
    <property type="entry name" value="ksgA"/>
    <property type="match status" value="1"/>
</dbReference>
<dbReference type="InterPro" id="IPR001737">
    <property type="entry name" value="KsgA/Erm"/>
</dbReference>
<dbReference type="GO" id="GO:0052908">
    <property type="term" value="F:16S rRNA (adenine(1518)-N(6)/adenine(1519)-N(6))-dimethyltransferase activity"/>
    <property type="evidence" value="ECO:0007669"/>
    <property type="project" value="UniProtKB-EC"/>
</dbReference>
<dbReference type="InterPro" id="IPR020598">
    <property type="entry name" value="rRNA_Ade_methylase_Trfase_N"/>
</dbReference>
<feature type="binding site" evidence="7 8">
    <location>
        <position position="105"/>
    </location>
    <ligand>
        <name>S-adenosyl-L-methionine</name>
        <dbReference type="ChEBI" id="CHEBI:59789"/>
    </ligand>
</feature>
<evidence type="ECO:0000256" key="3">
    <source>
        <dbReference type="ARBA" id="ARBA00022603"/>
    </source>
</evidence>
<dbReference type="HAMAP" id="MF_00607">
    <property type="entry name" value="16SrRNA_methyltr_A"/>
    <property type="match status" value="1"/>
</dbReference>
<dbReference type="eggNOG" id="COG0030">
    <property type="taxonomic scope" value="Bacteria"/>
</dbReference>
<evidence type="ECO:0000256" key="7">
    <source>
        <dbReference type="HAMAP-Rule" id="MF_00607"/>
    </source>
</evidence>
<keyword evidence="3 7" id="KW-0489">Methyltransferase</keyword>
<evidence type="ECO:0000256" key="5">
    <source>
        <dbReference type="ARBA" id="ARBA00022691"/>
    </source>
</evidence>
<keyword evidence="5 7" id="KW-0949">S-adenosyl-L-methionine</keyword>
<dbReference type="KEGG" id="orh:Ornrh_1247"/>
<dbReference type="InterPro" id="IPR020596">
    <property type="entry name" value="rRNA_Ade_Mease_Trfase_CS"/>
</dbReference>
<evidence type="ECO:0000313" key="11">
    <source>
        <dbReference type="Proteomes" id="UP000006051"/>
    </source>
</evidence>
<feature type="binding site" evidence="7 8">
    <location>
        <position position="86"/>
    </location>
    <ligand>
        <name>S-adenosyl-L-methionine</name>
        <dbReference type="ChEBI" id="CHEBI:59789"/>
    </ligand>
</feature>
<comment type="function">
    <text evidence="7">Specifically dimethylates two adjacent adenosines (A1518 and A1519) in the loop of a conserved hairpin near the 3'-end of 16S rRNA in the 30S particle. May play a critical role in biogenesis of 30S subunits.</text>
</comment>
<dbReference type="EC" id="2.1.1.182" evidence="7"/>
<dbReference type="PANTHER" id="PTHR11727:SF7">
    <property type="entry name" value="DIMETHYLADENOSINE TRANSFERASE-RELATED"/>
    <property type="match status" value="1"/>
</dbReference>
<dbReference type="STRING" id="867902.Ornrh_1247"/>
<feature type="domain" description="Ribosomal RNA adenine methylase transferase N-terminal" evidence="9">
    <location>
        <begin position="19"/>
        <end position="190"/>
    </location>
</feature>
<dbReference type="Pfam" id="PF00398">
    <property type="entry name" value="RrnaAD"/>
    <property type="match status" value="1"/>
</dbReference>
<feature type="binding site" evidence="7 8">
    <location>
        <position position="39"/>
    </location>
    <ligand>
        <name>S-adenosyl-L-methionine</name>
        <dbReference type="ChEBI" id="CHEBI:59789"/>
    </ligand>
</feature>
<keyword evidence="6 7" id="KW-0694">RNA-binding</keyword>